<dbReference type="InParanoid" id="K3WH22"/>
<keyword evidence="2" id="KW-1133">Transmembrane helix</keyword>
<dbReference type="Proteomes" id="UP000019132">
    <property type="component" value="Unassembled WGS sequence"/>
</dbReference>
<dbReference type="HOGENOM" id="CLU_060456_0_0_1"/>
<evidence type="ECO:0000256" key="1">
    <source>
        <dbReference type="SAM" id="MobiDB-lite"/>
    </source>
</evidence>
<dbReference type="OMA" id="MFENETF"/>
<keyword evidence="4" id="KW-1185">Reference proteome</keyword>
<dbReference type="eggNOG" id="ENOG502RV5Y">
    <property type="taxonomic scope" value="Eukaryota"/>
</dbReference>
<evidence type="ECO:0000313" key="4">
    <source>
        <dbReference type="Proteomes" id="UP000019132"/>
    </source>
</evidence>
<reference evidence="3" key="3">
    <citation type="submission" date="2015-02" db="UniProtKB">
        <authorList>
            <consortium name="EnsemblProtists"/>
        </authorList>
    </citation>
    <scope>IDENTIFICATION</scope>
    <source>
        <strain evidence="3">DAOM BR144</strain>
    </source>
</reference>
<organism evidence="3 4">
    <name type="scientific">Globisporangium ultimum (strain ATCC 200006 / CBS 805.95 / DAOM BR144)</name>
    <name type="common">Pythium ultimum</name>
    <dbReference type="NCBI Taxonomy" id="431595"/>
    <lineage>
        <taxon>Eukaryota</taxon>
        <taxon>Sar</taxon>
        <taxon>Stramenopiles</taxon>
        <taxon>Oomycota</taxon>
        <taxon>Peronosporomycetes</taxon>
        <taxon>Pythiales</taxon>
        <taxon>Pythiaceae</taxon>
        <taxon>Globisporangium</taxon>
    </lineage>
</organism>
<sequence length="386" mass="43491">MVKDDEPQESDSIQRRVVPNSVLDQSTTSNENCMWLGITGSNDYGEEHINLESDKALFRDTVINDIIDCLEWKNVILRRSPLMAGKTSTATLASRASSDKRKRGDEKIVIVNFSALAFVMDFTAAFEAMFGVTWHDMVTTIASRCMAYVIVDDVHVVYQEAGASSPPRTKLSVFWNVVKDVMSDQSSRVRMLLFAAYDTKIQHTQFSTPVRFADCDIVLGIQYLNFSHDEIVEYAKKGFDGFQYLVGSSINGTPAIEVFCANLEYLTGRHVGFCVRAIDVLHREYASKWRSGSRLPTANELVRNLQDGSLFKALRSARSVAVLNTLNDVHFDRLARLFQGVIDPNDDETIQECLRRGILVECDSDLEFSPPTMSQFFMEKLVGRLD</sequence>
<dbReference type="VEuPathDB" id="FungiDB:PYU1_G004253"/>
<keyword evidence="2" id="KW-0812">Transmembrane</keyword>
<dbReference type="AlphaFoldDB" id="K3WH22"/>
<feature type="region of interest" description="Disordered" evidence="1">
    <location>
        <begin position="1"/>
        <end position="22"/>
    </location>
</feature>
<accession>K3WH22</accession>
<proteinExistence type="predicted"/>
<feature type="transmembrane region" description="Helical" evidence="2">
    <location>
        <begin position="108"/>
        <end position="134"/>
    </location>
</feature>
<dbReference type="EMBL" id="GL376567">
    <property type="status" value="NOT_ANNOTATED_CDS"/>
    <property type="molecule type" value="Genomic_DNA"/>
</dbReference>
<reference evidence="4" key="2">
    <citation type="submission" date="2010-04" db="EMBL/GenBank/DDBJ databases">
        <authorList>
            <person name="Buell R."/>
            <person name="Hamilton J."/>
            <person name="Hostetler J."/>
        </authorList>
    </citation>
    <scope>NUCLEOTIDE SEQUENCE [LARGE SCALE GENOMIC DNA]</scope>
    <source>
        <strain evidence="4">DAOM:BR144</strain>
    </source>
</reference>
<protein>
    <submittedName>
        <fullName evidence="3">Uncharacterized protein</fullName>
    </submittedName>
</protein>
<reference evidence="4" key="1">
    <citation type="journal article" date="2010" name="Genome Biol.">
        <title>Genome sequence of the necrotrophic plant pathogen Pythium ultimum reveals original pathogenicity mechanisms and effector repertoire.</title>
        <authorList>
            <person name="Levesque C.A."/>
            <person name="Brouwer H."/>
            <person name="Cano L."/>
            <person name="Hamilton J.P."/>
            <person name="Holt C."/>
            <person name="Huitema E."/>
            <person name="Raffaele S."/>
            <person name="Robideau G.P."/>
            <person name="Thines M."/>
            <person name="Win J."/>
            <person name="Zerillo M.M."/>
            <person name="Beakes G.W."/>
            <person name="Boore J.L."/>
            <person name="Busam D."/>
            <person name="Dumas B."/>
            <person name="Ferriera S."/>
            <person name="Fuerstenberg S.I."/>
            <person name="Gachon C.M."/>
            <person name="Gaulin E."/>
            <person name="Govers F."/>
            <person name="Grenville-Briggs L."/>
            <person name="Horner N."/>
            <person name="Hostetler J."/>
            <person name="Jiang R.H."/>
            <person name="Johnson J."/>
            <person name="Krajaejun T."/>
            <person name="Lin H."/>
            <person name="Meijer H.J."/>
            <person name="Moore B."/>
            <person name="Morris P."/>
            <person name="Phuntmart V."/>
            <person name="Puiu D."/>
            <person name="Shetty J."/>
            <person name="Stajich J.E."/>
            <person name="Tripathy S."/>
            <person name="Wawra S."/>
            <person name="van West P."/>
            <person name="Whitty B.R."/>
            <person name="Coutinho P.M."/>
            <person name="Henrissat B."/>
            <person name="Martin F."/>
            <person name="Thomas P.D."/>
            <person name="Tyler B.M."/>
            <person name="De Vries R.P."/>
            <person name="Kamoun S."/>
            <person name="Yandell M."/>
            <person name="Tisserat N."/>
            <person name="Buell C.R."/>
        </authorList>
    </citation>
    <scope>NUCLEOTIDE SEQUENCE</scope>
    <source>
        <strain evidence="4">DAOM:BR144</strain>
    </source>
</reference>
<keyword evidence="2" id="KW-0472">Membrane</keyword>
<dbReference type="EnsemblProtists" id="PYU1_T004263">
    <property type="protein sequence ID" value="PYU1_T004263"/>
    <property type="gene ID" value="PYU1_G004253"/>
</dbReference>
<name>K3WH22_GLOUD</name>
<evidence type="ECO:0000313" key="3">
    <source>
        <dbReference type="EnsemblProtists" id="PYU1_T004263"/>
    </source>
</evidence>
<evidence type="ECO:0000256" key="2">
    <source>
        <dbReference type="SAM" id="Phobius"/>
    </source>
</evidence>